<sequence length="373" mass="41142">MTRIAITGGFGFLGWHTACRLRALDKVEPVRLGRDDFADPDLLVQRLADVDAVIHIAGINRADSDEAVEQGNVDLARTLADALTEIGKPIDVVFANSIQADVDNAYGRGKKVAGELLGAAVRDLGGRFADLLLPNLFGEHGRPGYNSFVATFAHEVAAGRTPSVTGDREIELLHAQDAAAALIDALGTDIRETVHGEPIGIGRVLELFQEFHALYREKGEVPDISTPMRRNLFNTYRAATFPEMWPVSPQVHADNRGDLFETVRAHGGTGMAFMSTTLPGQKRGEHYHLHKVERFFVVKGEAEIELRRLLHDEVVTFRLSGDKPSFVDMPTLWVHNIRNVGDSELVTMFWADQLLDMDNPDQYPETIAQEASA</sequence>
<protein>
    <submittedName>
        <fullName evidence="3">NAD-dependent epimerase/dehydratase family protein</fullName>
    </submittedName>
</protein>
<dbReference type="SUPFAM" id="SSF51735">
    <property type="entry name" value="NAD(P)-binding Rossmann-fold domains"/>
    <property type="match status" value="1"/>
</dbReference>
<dbReference type="Gene3D" id="2.60.120.10">
    <property type="entry name" value="Jelly Rolls"/>
    <property type="match status" value="1"/>
</dbReference>
<dbReference type="PANTHER" id="PTHR43245:SF55">
    <property type="entry name" value="NAD(P)-BINDING DOMAIN-CONTAINING PROTEIN"/>
    <property type="match status" value="1"/>
</dbReference>
<evidence type="ECO:0000259" key="2">
    <source>
        <dbReference type="Pfam" id="PF14667"/>
    </source>
</evidence>
<feature type="domain" description="Capsular polysaccharide assembling protein CapF C-terminal" evidence="2">
    <location>
        <begin position="252"/>
        <end position="363"/>
    </location>
</feature>
<dbReference type="InterPro" id="IPR050177">
    <property type="entry name" value="Lipid_A_modif_metabolic_enz"/>
</dbReference>
<evidence type="ECO:0000313" key="3">
    <source>
        <dbReference type="EMBL" id="MBE7324818.1"/>
    </source>
</evidence>
<dbReference type="Pfam" id="PF01370">
    <property type="entry name" value="Epimerase"/>
    <property type="match status" value="1"/>
</dbReference>
<dbReference type="Gene3D" id="3.40.50.720">
    <property type="entry name" value="NAD(P)-binding Rossmann-like Domain"/>
    <property type="match status" value="1"/>
</dbReference>
<evidence type="ECO:0000259" key="1">
    <source>
        <dbReference type="Pfam" id="PF01370"/>
    </source>
</evidence>
<feature type="domain" description="NAD-dependent epimerase/dehydratase" evidence="1">
    <location>
        <begin position="4"/>
        <end position="188"/>
    </location>
</feature>
<evidence type="ECO:0000313" key="4">
    <source>
        <dbReference type="Proteomes" id="UP000756387"/>
    </source>
</evidence>
<dbReference type="InterPro" id="IPR036291">
    <property type="entry name" value="NAD(P)-bd_dom_sf"/>
</dbReference>
<dbReference type="Pfam" id="PF14667">
    <property type="entry name" value="Polysacc_synt_C"/>
    <property type="match status" value="1"/>
</dbReference>
<comment type="caution">
    <text evidence="3">The sequence shown here is derived from an EMBL/GenBank/DDBJ whole genome shotgun (WGS) entry which is preliminary data.</text>
</comment>
<dbReference type="EMBL" id="JADCSA010000007">
    <property type="protein sequence ID" value="MBE7324818.1"/>
    <property type="molecule type" value="Genomic_DNA"/>
</dbReference>
<name>A0ABR9RT97_9ACTN</name>
<reference evidence="3 4" key="1">
    <citation type="submission" date="2020-10" db="EMBL/GenBank/DDBJ databases">
        <title>Nocardioides sp. isolated from sludge.</title>
        <authorList>
            <person name="Zhang X."/>
        </authorList>
    </citation>
    <scope>NUCLEOTIDE SEQUENCE [LARGE SCALE GENOMIC DNA]</scope>
    <source>
        <strain evidence="3 4">Y6</strain>
    </source>
</reference>
<dbReference type="PANTHER" id="PTHR43245">
    <property type="entry name" value="BIFUNCTIONAL POLYMYXIN RESISTANCE PROTEIN ARNA"/>
    <property type="match status" value="1"/>
</dbReference>
<dbReference type="InterPro" id="IPR029303">
    <property type="entry name" value="CapF_C"/>
</dbReference>
<dbReference type="Proteomes" id="UP000756387">
    <property type="component" value="Unassembled WGS sequence"/>
</dbReference>
<gene>
    <name evidence="3" type="ORF">IEQ44_09140</name>
</gene>
<accession>A0ABR9RT97</accession>
<dbReference type="InterPro" id="IPR011051">
    <property type="entry name" value="RmlC_Cupin_sf"/>
</dbReference>
<proteinExistence type="predicted"/>
<keyword evidence="4" id="KW-1185">Reference proteome</keyword>
<dbReference type="SUPFAM" id="SSF51182">
    <property type="entry name" value="RmlC-like cupins"/>
    <property type="match status" value="1"/>
</dbReference>
<dbReference type="InterPro" id="IPR014710">
    <property type="entry name" value="RmlC-like_jellyroll"/>
</dbReference>
<dbReference type="InterPro" id="IPR001509">
    <property type="entry name" value="Epimerase_deHydtase"/>
</dbReference>
<organism evidence="3 4">
    <name type="scientific">Nocardioides malaquae</name>
    <dbReference type="NCBI Taxonomy" id="2773426"/>
    <lineage>
        <taxon>Bacteria</taxon>
        <taxon>Bacillati</taxon>
        <taxon>Actinomycetota</taxon>
        <taxon>Actinomycetes</taxon>
        <taxon>Propionibacteriales</taxon>
        <taxon>Nocardioidaceae</taxon>
        <taxon>Nocardioides</taxon>
    </lineage>
</organism>